<dbReference type="SMART" id="SM00382">
    <property type="entry name" value="AAA"/>
    <property type="match status" value="2"/>
</dbReference>
<dbReference type="SUPFAM" id="SSF90123">
    <property type="entry name" value="ABC transporter transmembrane region"/>
    <property type="match status" value="2"/>
</dbReference>
<dbReference type="InterPro" id="IPR017871">
    <property type="entry name" value="ABC_transporter-like_CS"/>
</dbReference>
<feature type="transmembrane region" description="Helical" evidence="10">
    <location>
        <begin position="1309"/>
        <end position="1337"/>
    </location>
</feature>
<dbReference type="PROSITE" id="PS50893">
    <property type="entry name" value="ABC_TRANSPORTER_2"/>
    <property type="match status" value="2"/>
</dbReference>
<keyword evidence="8 10" id="KW-0472">Membrane</keyword>
<dbReference type="InterPro" id="IPR003439">
    <property type="entry name" value="ABC_transporter-like_ATP-bd"/>
</dbReference>
<evidence type="ECO:0000256" key="2">
    <source>
        <dbReference type="ARBA" id="ARBA00022448"/>
    </source>
</evidence>
<dbReference type="GO" id="GO:0005524">
    <property type="term" value="F:ATP binding"/>
    <property type="evidence" value="ECO:0007669"/>
    <property type="project" value="UniProtKB-KW"/>
</dbReference>
<evidence type="ECO:0000256" key="8">
    <source>
        <dbReference type="ARBA" id="ARBA00023136"/>
    </source>
</evidence>
<keyword evidence="2" id="KW-0813">Transport</keyword>
<dbReference type="CDD" id="cd03244">
    <property type="entry name" value="ABCC_MRP_domain2"/>
    <property type="match status" value="1"/>
</dbReference>
<evidence type="ECO:0000256" key="5">
    <source>
        <dbReference type="ARBA" id="ARBA00022741"/>
    </source>
</evidence>
<dbReference type="Gene3D" id="1.20.1560.10">
    <property type="entry name" value="ABC transporter type 1, transmembrane domain"/>
    <property type="match status" value="2"/>
</dbReference>
<dbReference type="Pfam" id="PF00664">
    <property type="entry name" value="ABC_membrane"/>
    <property type="match status" value="2"/>
</dbReference>
<keyword evidence="5" id="KW-0547">Nucleotide-binding</keyword>
<dbReference type="GO" id="GO:0140359">
    <property type="term" value="F:ABC-type transporter activity"/>
    <property type="evidence" value="ECO:0007669"/>
    <property type="project" value="InterPro"/>
</dbReference>
<dbReference type="CDD" id="cd18596">
    <property type="entry name" value="ABC_6TM_VMR1_D1_like"/>
    <property type="match status" value="1"/>
</dbReference>
<dbReference type="FunFam" id="1.20.1560.10:FF:000013">
    <property type="entry name" value="ABC transporter C family member 2"/>
    <property type="match status" value="1"/>
</dbReference>
<dbReference type="FunFam" id="3.40.50.300:FF:001354">
    <property type="entry name" value="ATP-binding cassette (ABC) transporter, putative"/>
    <property type="match status" value="1"/>
</dbReference>
<protein>
    <submittedName>
        <fullName evidence="13">Related to YBT1 - Vacuolar, full-size ABC protein transporting bile acids</fullName>
    </submittedName>
</protein>
<feature type="region of interest" description="Disordered" evidence="9">
    <location>
        <begin position="538"/>
        <end position="610"/>
    </location>
</feature>
<evidence type="ECO:0000256" key="9">
    <source>
        <dbReference type="SAM" id="MobiDB-lite"/>
    </source>
</evidence>
<feature type="domain" description="ABC transmembrane type-1" evidence="12">
    <location>
        <begin position="1252"/>
        <end position="1551"/>
    </location>
</feature>
<keyword evidence="14" id="KW-1185">Reference proteome</keyword>
<feature type="transmembrane region" description="Helical" evidence="10">
    <location>
        <begin position="1400"/>
        <end position="1427"/>
    </location>
</feature>
<dbReference type="PANTHER" id="PTHR24223:SF415">
    <property type="entry name" value="FI20190P1"/>
    <property type="match status" value="1"/>
</dbReference>
<proteinExistence type="predicted"/>
<keyword evidence="4" id="KW-0677">Repeat</keyword>
<feature type="region of interest" description="Disordered" evidence="9">
    <location>
        <begin position="1149"/>
        <end position="1224"/>
    </location>
</feature>
<evidence type="ECO:0000256" key="6">
    <source>
        <dbReference type="ARBA" id="ARBA00022840"/>
    </source>
</evidence>
<feature type="domain" description="ABC transporter" evidence="11">
    <location>
        <begin position="1593"/>
        <end position="1859"/>
    </location>
</feature>
<sequence length="1881" mass="207655">MSLLPNHHRHHLSDVLAYELVVGPLTLSSWSSTPSNMADTRLVSFLCASPSLSTLQGNNSHVALGVNTVGLATRFVTLVDISPLLLIVAFAIITLIRRRARKYASQTQHSRPSFLHYFAPFVTQDDVRQYRLELLRHAQQPINHRDGHSDGTTEIDVDLQRHSTQGYSRQRQRIRRLLFVSLFQAAASTVAAGWSIVTAQQPAWLSSLSRVSAWIFIFFRLLLQPPQTPSFDLVSLLFALNLLALVDLSYYLPLVHTRLNAAHFDALTVISVLLGLFNLAICVYAASLCLRMPVTSGGYEAVVDVDQRIRHRTAAAHHTPSQDHDTASTYRLCPTSPEDYCSLYENLSYSWMAPIQKLALQRSLNPTDVWRLRSINDTRLLFRKFKALEPKPASRDTNKPRLLSRILRANANNILLDACFKLISVSFAYLGTYILKSILDEIQIAATHPDPRHSPPPSDDKEWSPRQKAFVYAFIGLCLTVVRFLAELQNYHHARQVGLRLRSTLVVSLFEKALKRRDLSGQTKAPASNTTAALATLSTEQDSTGHETPLSIATSSSPTLAGSDDTNDGCGSSNHLVNHSQHLRPPSSASADGPPPSTAESNLRPKRSWTDSLRSDTLKKISFDSLRSRIKDQATSRCRKRAQNLKQQEEERGADVGKIVNMMASDVNILLRMGCDLHQLYGAPLEVTIAAIFLYKLMGWSALVGFGILVAAIPVNYVWGEIAVKKQREYSSARDERMSLMTELIDAMRFVKIQGVEPQWEQRVASARRNEIRKLIWSRVMTFLFELLWTVIPVLVTLVSFFFYVKVAKEELTVSTAFTAIALFTMIRPPLNAIPGFLMGGLIAMVSVQRLESFLNEQEVDEAVSQLSRQRPAEIQNVYKDEDDCATGQMQQNGGAADADELSLKGCDFSWHGKETTMQPASEAQSQPGLHVEQSNFHLDDINVTFPPKQLTLIIGPTGSGKSSLLAAILGEMLQSERGVVVRNKFDQQGNSRFSFASQLPWLESGKSVRDNILFGTPFDKERYDMCIYACALQDDLDSMDDGDLTRIGSHTVSGGQKARISLARALYARSDTVLLDDILSAVDARVQNHIVEHALLGPIAKGRRVIIVTHHVHLLIDSAALVVGMRHGKISYQGSPSDLQSQGVILSSHGREREPPSGRKDEKDASNEEGGALALGSASNADTSSGLRPDAIPSTSNDAATEATASKRPVELASGARTPRLLHQEEKRREGAVSWIFYRIYLQASSLRLWALLVLLLLLLRLSESFGQYWLKVWGEAYNSYDLESATVLLHSLPSKLPFDLPPADGHAGFYLTVYGLSGFAVILFNSSRAVCFYIASIRASQNLFTTLLTNVVCAPLRWFDITPAGRIMNRFGTDMDCIDNILPQSIMNLGNNAFSMTAYFLICVAIVPAFLLPTALLVVLGPWLVRGFLACTRDMQRIEATSTSPIYGHFQQALSGIVTIRAFGAEPRLLESMLDAVDLYQSLWWAVCTMEVWLSFRSQILGGVSVFVVTLLALSGAVSPGSAGLALSSAQLLCQLAYYLVNDFKNLANSFNSLERVSEYQQMPREENDDIVARYSETGAPAGWPSATGRIVFDNVRLRYAQDLPDVLKGVSFDVKPGEKVGIIGRTGSGKSSLASSLFRAVELSGGKIMIDDIDIKTIPLQQLRSRLSIVMQDPVLFSGTVRDNLDPFNEHDGAEVLDALSKVGLAAPLSICSDDNVQEDGLIDLLDPKPDPGNETNKNRRPNMRLRLDTPVSSAGANFSAGQAQLLSLARSLLRSTRILILDEATSSTDMDTDAMVQRVIRTTLKDSIVICIAHRLKSVIDYDRVVVMQDGKLVECGSPKELLSKPDTDQGAYFKNLCKHSAEYKELCASAGVAAWT</sequence>
<dbReference type="CDD" id="cd18604">
    <property type="entry name" value="ABC_6TM_VMR1_D2_like"/>
    <property type="match status" value="1"/>
</dbReference>
<dbReference type="EMBL" id="ULHB01000141">
    <property type="protein sequence ID" value="SYW83206.1"/>
    <property type="molecule type" value="Genomic_DNA"/>
</dbReference>
<evidence type="ECO:0000313" key="13">
    <source>
        <dbReference type="EMBL" id="SYW83206.1"/>
    </source>
</evidence>
<dbReference type="InterPro" id="IPR027417">
    <property type="entry name" value="P-loop_NTPase"/>
</dbReference>
<dbReference type="GO" id="GO:0016887">
    <property type="term" value="F:ATP hydrolysis activity"/>
    <property type="evidence" value="ECO:0007669"/>
    <property type="project" value="InterPro"/>
</dbReference>
<dbReference type="InterPro" id="IPR050173">
    <property type="entry name" value="ABC_transporter_C-like"/>
</dbReference>
<feature type="compositionally biased region" description="Polar residues" evidence="9">
    <location>
        <begin position="551"/>
        <end position="560"/>
    </location>
</feature>
<feature type="domain" description="ABC transporter" evidence="11">
    <location>
        <begin position="924"/>
        <end position="1153"/>
    </location>
</feature>
<accession>A0A8H8QQV9</accession>
<dbReference type="Proteomes" id="UP000658997">
    <property type="component" value="Unassembled WGS sequence"/>
</dbReference>
<gene>
    <name evidence="13" type="ORF">UBRO2_05097</name>
</gene>
<dbReference type="PROSITE" id="PS00211">
    <property type="entry name" value="ABC_TRANSPORTER_1"/>
    <property type="match status" value="2"/>
</dbReference>
<evidence type="ECO:0000256" key="1">
    <source>
        <dbReference type="ARBA" id="ARBA00004141"/>
    </source>
</evidence>
<evidence type="ECO:0000259" key="12">
    <source>
        <dbReference type="PROSITE" id="PS50929"/>
    </source>
</evidence>
<feature type="compositionally biased region" description="Low complexity" evidence="9">
    <location>
        <begin position="1169"/>
        <end position="1182"/>
    </location>
</feature>
<evidence type="ECO:0000313" key="14">
    <source>
        <dbReference type="Proteomes" id="UP000658997"/>
    </source>
</evidence>
<dbReference type="PANTHER" id="PTHR24223">
    <property type="entry name" value="ATP-BINDING CASSETTE SUB-FAMILY C"/>
    <property type="match status" value="1"/>
</dbReference>
<reference evidence="13" key="1">
    <citation type="submission" date="2018-08" db="EMBL/GenBank/DDBJ databases">
        <authorList>
            <person name="Guldener U."/>
        </authorList>
    </citation>
    <scope>NUCLEOTIDE SEQUENCE</scope>
    <source>
        <strain evidence="13">UB2</strain>
    </source>
</reference>
<keyword evidence="6" id="KW-0067">ATP-binding</keyword>
<feature type="compositionally biased region" description="Basic and acidic residues" evidence="9">
    <location>
        <begin position="1150"/>
        <end position="1167"/>
    </location>
</feature>
<dbReference type="InterPro" id="IPR036640">
    <property type="entry name" value="ABC1_TM_sf"/>
</dbReference>
<comment type="subcellular location">
    <subcellularLocation>
        <location evidence="1">Membrane</location>
        <topology evidence="1">Multi-pass membrane protein</topology>
    </subcellularLocation>
</comment>
<feature type="transmembrane region" description="Helical" evidence="10">
    <location>
        <begin position="1237"/>
        <end position="1261"/>
    </location>
</feature>
<feature type="transmembrane region" description="Helical" evidence="10">
    <location>
        <begin position="75"/>
        <end position="96"/>
    </location>
</feature>
<name>A0A8H8QQV9_9BASI</name>
<feature type="transmembrane region" description="Helical" evidence="10">
    <location>
        <begin position="817"/>
        <end position="846"/>
    </location>
</feature>
<dbReference type="Gene3D" id="3.40.50.300">
    <property type="entry name" value="P-loop containing nucleotide triphosphate hydrolases"/>
    <property type="match status" value="2"/>
</dbReference>
<dbReference type="PROSITE" id="PS50929">
    <property type="entry name" value="ABC_TM1F"/>
    <property type="match status" value="2"/>
</dbReference>
<evidence type="ECO:0000256" key="4">
    <source>
        <dbReference type="ARBA" id="ARBA00022737"/>
    </source>
</evidence>
<feature type="transmembrane region" description="Helical" evidence="10">
    <location>
        <begin position="230"/>
        <end position="252"/>
    </location>
</feature>
<feature type="transmembrane region" description="Helical" evidence="10">
    <location>
        <begin position="177"/>
        <end position="197"/>
    </location>
</feature>
<keyword evidence="3 10" id="KW-0812">Transmembrane</keyword>
<evidence type="ECO:0000256" key="3">
    <source>
        <dbReference type="ARBA" id="ARBA00022692"/>
    </source>
</evidence>
<feature type="transmembrane region" description="Helical" evidence="10">
    <location>
        <begin position="783"/>
        <end position="805"/>
    </location>
</feature>
<keyword evidence="7 10" id="KW-1133">Transmembrane helix</keyword>
<dbReference type="InterPro" id="IPR011527">
    <property type="entry name" value="ABC1_TM_dom"/>
</dbReference>
<evidence type="ECO:0000256" key="7">
    <source>
        <dbReference type="ARBA" id="ARBA00022989"/>
    </source>
</evidence>
<dbReference type="GO" id="GO:0016020">
    <property type="term" value="C:membrane"/>
    <property type="evidence" value="ECO:0007669"/>
    <property type="project" value="UniProtKB-SubCell"/>
</dbReference>
<comment type="caution">
    <text evidence="13">The sequence shown here is derived from an EMBL/GenBank/DDBJ whole genome shotgun (WGS) entry which is preliminary data.</text>
</comment>
<feature type="transmembrane region" description="Helical" evidence="10">
    <location>
        <begin position="704"/>
        <end position="724"/>
    </location>
</feature>
<organism evidence="13 14">
    <name type="scientific">Ustilago bromivora</name>
    <dbReference type="NCBI Taxonomy" id="307758"/>
    <lineage>
        <taxon>Eukaryota</taxon>
        <taxon>Fungi</taxon>
        <taxon>Dikarya</taxon>
        <taxon>Basidiomycota</taxon>
        <taxon>Ustilaginomycotina</taxon>
        <taxon>Ustilaginomycetes</taxon>
        <taxon>Ustilaginales</taxon>
        <taxon>Ustilaginaceae</taxon>
        <taxon>Ustilago</taxon>
    </lineage>
</organism>
<evidence type="ECO:0000259" key="11">
    <source>
        <dbReference type="PROSITE" id="PS50893"/>
    </source>
</evidence>
<dbReference type="SUPFAM" id="SSF52540">
    <property type="entry name" value="P-loop containing nucleoside triphosphate hydrolases"/>
    <property type="match status" value="2"/>
</dbReference>
<feature type="compositionally biased region" description="Polar residues" evidence="9">
    <location>
        <begin position="569"/>
        <end position="580"/>
    </location>
</feature>
<dbReference type="CDD" id="cd03250">
    <property type="entry name" value="ABCC_MRP_domain1"/>
    <property type="match status" value="1"/>
</dbReference>
<feature type="transmembrane region" description="Helical" evidence="10">
    <location>
        <begin position="264"/>
        <end position="286"/>
    </location>
</feature>
<feature type="domain" description="ABC transmembrane type-1" evidence="12">
    <location>
        <begin position="656"/>
        <end position="838"/>
    </location>
</feature>
<dbReference type="InterPro" id="IPR003593">
    <property type="entry name" value="AAA+_ATPase"/>
</dbReference>
<dbReference type="Pfam" id="PF00005">
    <property type="entry name" value="ABC_tran"/>
    <property type="match status" value="2"/>
</dbReference>
<evidence type="ECO:0000256" key="10">
    <source>
        <dbReference type="SAM" id="Phobius"/>
    </source>
</evidence>